<evidence type="ECO:0000313" key="1">
    <source>
        <dbReference type="EMBL" id="VBB27991.1"/>
    </source>
</evidence>
<dbReference type="STRING" id="6277.A0A498S8W9"/>
<evidence type="ECO:0000313" key="2">
    <source>
        <dbReference type="Proteomes" id="UP000276991"/>
    </source>
</evidence>
<sequence>MPTSLTCQYEPEREERRMSITRMFEEGWKSERHEIEERHDHEAYCHVDTVLETNTSISPASADTITITNIIHSDGWEDVSVGVRVVLQHHRYRDRDGKERPTDYHQADYRNTRLKDCSEKGYSEQQQQDYPCILLNCDPYYDARFTNRVAGHPGEESNQIRIHQQAAQNRDKTEKNHRYLEEKSVHMSVDYSAHDFHESRAVIDAAARDNIRVRRHGDTTVITEYRDPYSFYWQLDQARPQEDETPKSTPQIDYVIDEEIINDAVLSPDSHDSGINVEVQYSRPIRSDDPPPAKPLPFGWEKHEGMHAFFDIF</sequence>
<organism evidence="1 2">
    <name type="scientific">Acanthocheilonema viteae</name>
    <name type="common">Filarial nematode worm</name>
    <name type="synonym">Dipetalonema viteae</name>
    <dbReference type="NCBI Taxonomy" id="6277"/>
    <lineage>
        <taxon>Eukaryota</taxon>
        <taxon>Metazoa</taxon>
        <taxon>Ecdysozoa</taxon>
        <taxon>Nematoda</taxon>
        <taxon>Chromadorea</taxon>
        <taxon>Rhabditida</taxon>
        <taxon>Spirurina</taxon>
        <taxon>Spiruromorpha</taxon>
        <taxon>Filarioidea</taxon>
        <taxon>Onchocercidae</taxon>
        <taxon>Acanthocheilonema</taxon>
    </lineage>
</organism>
<proteinExistence type="predicted"/>
<accession>A0A498S8W9</accession>
<protein>
    <submittedName>
        <fullName evidence="1">Uncharacterized protein</fullName>
    </submittedName>
</protein>
<name>A0A498S8W9_ACAVI</name>
<dbReference type="Proteomes" id="UP000276991">
    <property type="component" value="Unassembled WGS sequence"/>
</dbReference>
<reference evidence="1 2" key="1">
    <citation type="submission" date="2018-08" db="EMBL/GenBank/DDBJ databases">
        <authorList>
            <person name="Laetsch R D."/>
            <person name="Stevens L."/>
            <person name="Kumar S."/>
            <person name="Blaxter L. M."/>
        </authorList>
    </citation>
    <scope>NUCLEOTIDE SEQUENCE [LARGE SCALE GENOMIC DNA]</scope>
</reference>
<keyword evidence="2" id="KW-1185">Reference proteome</keyword>
<dbReference type="AlphaFoldDB" id="A0A498S8W9"/>
<dbReference type="OrthoDB" id="5969782at2759"/>
<dbReference type="EMBL" id="UPTC01000322">
    <property type="protein sequence ID" value="VBB27991.1"/>
    <property type="molecule type" value="Genomic_DNA"/>
</dbReference>
<gene>
    <name evidence="1" type="ORF">NAV_LOCUS2821</name>
</gene>